<organism evidence="2 3">
    <name type="scientific">Polypedilum vanderplanki</name>
    <name type="common">Sleeping chironomid midge</name>
    <dbReference type="NCBI Taxonomy" id="319348"/>
    <lineage>
        <taxon>Eukaryota</taxon>
        <taxon>Metazoa</taxon>
        <taxon>Ecdysozoa</taxon>
        <taxon>Arthropoda</taxon>
        <taxon>Hexapoda</taxon>
        <taxon>Insecta</taxon>
        <taxon>Pterygota</taxon>
        <taxon>Neoptera</taxon>
        <taxon>Endopterygota</taxon>
        <taxon>Diptera</taxon>
        <taxon>Nematocera</taxon>
        <taxon>Chironomoidea</taxon>
        <taxon>Chironomidae</taxon>
        <taxon>Chironominae</taxon>
        <taxon>Polypedilum</taxon>
        <taxon>Polypedilum</taxon>
    </lineage>
</organism>
<evidence type="ECO:0000313" key="3">
    <source>
        <dbReference type="Proteomes" id="UP001107558"/>
    </source>
</evidence>
<dbReference type="Proteomes" id="UP001107558">
    <property type="component" value="Chromosome 2"/>
</dbReference>
<keyword evidence="3" id="KW-1185">Reference proteome</keyword>
<dbReference type="EMBL" id="JADBJN010000002">
    <property type="protein sequence ID" value="KAG5674658.1"/>
    <property type="molecule type" value="Genomic_DNA"/>
</dbReference>
<evidence type="ECO:0000313" key="2">
    <source>
        <dbReference type="EMBL" id="KAG5674658.1"/>
    </source>
</evidence>
<protein>
    <recommendedName>
        <fullName evidence="4">ZAD domain-containing protein</fullName>
    </recommendedName>
</protein>
<name>A0A9J6BY33_POLVA</name>
<comment type="caution">
    <text evidence="2">The sequence shown here is derived from an EMBL/GenBank/DDBJ whole genome shotgun (WGS) entry which is preliminary data.</text>
</comment>
<reference evidence="2" key="1">
    <citation type="submission" date="2021-03" db="EMBL/GenBank/DDBJ databases">
        <title>Chromosome level genome of the anhydrobiotic midge Polypedilum vanderplanki.</title>
        <authorList>
            <person name="Yoshida Y."/>
            <person name="Kikawada T."/>
            <person name="Gusev O."/>
        </authorList>
    </citation>
    <scope>NUCLEOTIDE SEQUENCE</scope>
    <source>
        <strain evidence="2">NIAS01</strain>
        <tissue evidence="2">Whole body or cell culture</tissue>
    </source>
</reference>
<gene>
    <name evidence="2" type="ORF">PVAND_004611</name>
</gene>
<sequence>MPQIKEKKLANKNAKRCCCCLKVFRKPDKGIEMTEMYITLFSSFFDFDLPEGKICSECSHNLVNFDAFLKDINTKHNQYSAAAVPISIIKDESQVPVSEISEENRNEIDLFEEENPSQELIEDEEQPKNTKRKQILKPVDDRHAGMVFKVIDPTKEAEKQKKRQCRKRVIVEKEYPFGPKLKSKGKFTK</sequence>
<proteinExistence type="predicted"/>
<feature type="compositionally biased region" description="Acidic residues" evidence="1">
    <location>
        <begin position="115"/>
        <end position="125"/>
    </location>
</feature>
<evidence type="ECO:0000256" key="1">
    <source>
        <dbReference type="SAM" id="MobiDB-lite"/>
    </source>
</evidence>
<evidence type="ECO:0008006" key="4">
    <source>
        <dbReference type="Google" id="ProtNLM"/>
    </source>
</evidence>
<accession>A0A9J6BY33</accession>
<feature type="region of interest" description="Disordered" evidence="1">
    <location>
        <begin position="115"/>
        <end position="137"/>
    </location>
</feature>
<dbReference type="AlphaFoldDB" id="A0A9J6BY33"/>